<dbReference type="RefSeq" id="WP_011906969.1">
    <property type="nucleotide sequence ID" value="NC_009427.1"/>
</dbReference>
<geneLocation type="plasmid" evidence="2 3">
    <name>pNL2</name>
</geneLocation>
<dbReference type="Proteomes" id="UP000009134">
    <property type="component" value="Plasmid pNL2"/>
</dbReference>
<dbReference type="CDD" id="cd00531">
    <property type="entry name" value="NTF2_like"/>
    <property type="match status" value="1"/>
</dbReference>
<dbReference type="KEGG" id="nar:Saro_3727"/>
<dbReference type="SUPFAM" id="SSF54427">
    <property type="entry name" value="NTF2-like"/>
    <property type="match status" value="1"/>
</dbReference>
<organism evidence="2 3">
    <name type="scientific">Novosphingobium aromaticivorans (strain ATCC 700278 / DSM 12444 / CCUG 56034 / CIP 105152 / NBRC 16084 / F199)</name>
    <dbReference type="NCBI Taxonomy" id="279238"/>
    <lineage>
        <taxon>Bacteria</taxon>
        <taxon>Pseudomonadati</taxon>
        <taxon>Pseudomonadota</taxon>
        <taxon>Alphaproteobacteria</taxon>
        <taxon>Sphingomonadales</taxon>
        <taxon>Sphingomonadaceae</taxon>
        <taxon>Novosphingobium</taxon>
    </lineage>
</organism>
<keyword evidence="3" id="KW-1185">Reference proteome</keyword>
<protein>
    <recommendedName>
        <fullName evidence="1">SnoaL-like domain-containing protein</fullName>
    </recommendedName>
</protein>
<reference evidence="2 3" key="1">
    <citation type="submission" date="2007-04" db="EMBL/GenBank/DDBJ databases">
        <title>Complete sequence of plasmid pNL2 of Novosphingobium aromaticivorans DSM 12444.</title>
        <authorList>
            <consortium name="US DOE Joint Genome Institute"/>
            <person name="Copeland A."/>
            <person name="Lucas S."/>
            <person name="Lapidus A."/>
            <person name="Barry K."/>
            <person name="Detter J.C."/>
            <person name="Glavina del Rio T."/>
            <person name="Hammon N."/>
            <person name="Israni S."/>
            <person name="Dalin E."/>
            <person name="Tice H."/>
            <person name="Pitluck S."/>
            <person name="Chertkov O."/>
            <person name="Han C."/>
            <person name="Thomson S."/>
            <person name="Schmutz J."/>
            <person name="Larimer F."/>
            <person name="Land M."/>
            <person name="Kyrpides N."/>
            <person name="Ivanova N."/>
            <person name="Fredrickson J."/>
            <person name="Romine M.F."/>
            <person name="Richardson P."/>
        </authorList>
    </citation>
    <scope>NUCLEOTIDE SEQUENCE [LARGE SCALE GENOMIC DNA]</scope>
    <source>
        <strain evidence="3">ATCC 700278 / DSM 12444 / CCUG 56034 / CIP 105152 / NBRC 16084 / F199</strain>
        <plasmid evidence="2 3">pNL2</plasmid>
    </source>
</reference>
<proteinExistence type="predicted"/>
<accession>A4XF75</accession>
<sequence>MPRADDFSIADYLAIQALVHSYPRRLDSGDLQGLGALFAHATVHFEGRDDPVVNDPAEVTRMFADFVRLYDGVPRTRHMICNLIVEPDGPGAAVATSAVFVLQDAPGVPLQPIITGDYRDRFEKVGDTWRFAERFITNDLFGNLSAHGRYAIG</sequence>
<feature type="domain" description="SnoaL-like" evidence="1">
    <location>
        <begin position="9"/>
        <end position="134"/>
    </location>
</feature>
<dbReference type="InterPro" id="IPR032710">
    <property type="entry name" value="NTF2-like_dom_sf"/>
</dbReference>
<dbReference type="Pfam" id="PF13577">
    <property type="entry name" value="SnoaL_4"/>
    <property type="match status" value="1"/>
</dbReference>
<dbReference type="EMBL" id="CP000677">
    <property type="protein sequence ID" value="ABP64586.1"/>
    <property type="molecule type" value="Genomic_DNA"/>
</dbReference>
<dbReference type="HOGENOM" id="CLU_106738_8_1_5"/>
<dbReference type="Gene3D" id="3.10.450.50">
    <property type="match status" value="1"/>
</dbReference>
<evidence type="ECO:0000259" key="1">
    <source>
        <dbReference type="Pfam" id="PF13577"/>
    </source>
</evidence>
<dbReference type="eggNOG" id="COG5517">
    <property type="taxonomic scope" value="Bacteria"/>
</dbReference>
<evidence type="ECO:0000313" key="2">
    <source>
        <dbReference type="EMBL" id="ABP64586.1"/>
    </source>
</evidence>
<keyword evidence="2" id="KW-0614">Plasmid</keyword>
<dbReference type="AlphaFoldDB" id="A4XF75"/>
<dbReference type="SMR" id="A4XF75"/>
<evidence type="ECO:0000313" key="3">
    <source>
        <dbReference type="Proteomes" id="UP000009134"/>
    </source>
</evidence>
<dbReference type="InterPro" id="IPR037401">
    <property type="entry name" value="SnoaL-like"/>
</dbReference>
<gene>
    <name evidence="2" type="ordered locus">Saro_3727</name>
</gene>
<name>A4XF75_NOVAD</name>